<evidence type="ECO:0000256" key="1">
    <source>
        <dbReference type="SAM" id="MobiDB-lite"/>
    </source>
</evidence>
<reference evidence="3" key="1">
    <citation type="journal article" date="2021" name="Mol. Plant Microbe Interact.">
        <title>Complete Genome Sequence of the Plant-Pathogenic Fungus Colletotrichum lupini.</title>
        <authorList>
            <person name="Baroncelli R."/>
            <person name="Pensec F."/>
            <person name="Da Lio D."/>
            <person name="Boufleur T."/>
            <person name="Vicente I."/>
            <person name="Sarrocco S."/>
            <person name="Picot A."/>
            <person name="Baraldi E."/>
            <person name="Sukno S."/>
            <person name="Thon M."/>
            <person name="Le Floch G."/>
        </authorList>
    </citation>
    <scope>NUCLEOTIDE SEQUENCE</scope>
    <source>
        <strain evidence="3">IMI 504893</strain>
    </source>
</reference>
<feature type="chain" id="PRO_5040409816" evidence="2">
    <location>
        <begin position="19"/>
        <end position="626"/>
    </location>
</feature>
<feature type="region of interest" description="Disordered" evidence="1">
    <location>
        <begin position="515"/>
        <end position="545"/>
    </location>
</feature>
<evidence type="ECO:0000256" key="2">
    <source>
        <dbReference type="SAM" id="SignalP"/>
    </source>
</evidence>
<feature type="compositionally biased region" description="Polar residues" evidence="1">
    <location>
        <begin position="475"/>
        <end position="487"/>
    </location>
</feature>
<feature type="region of interest" description="Disordered" evidence="1">
    <location>
        <begin position="464"/>
        <end position="487"/>
    </location>
</feature>
<feature type="signal peptide" evidence="2">
    <location>
        <begin position="1"/>
        <end position="18"/>
    </location>
</feature>
<evidence type="ECO:0000313" key="3">
    <source>
        <dbReference type="EMBL" id="UQC74729.1"/>
    </source>
</evidence>
<proteinExistence type="predicted"/>
<dbReference type="EMBL" id="CP019471">
    <property type="protein sequence ID" value="UQC74729.1"/>
    <property type="molecule type" value="Genomic_DNA"/>
</dbReference>
<feature type="compositionally biased region" description="Polar residues" evidence="1">
    <location>
        <begin position="529"/>
        <end position="538"/>
    </location>
</feature>
<dbReference type="AlphaFoldDB" id="A0A9Q8SCJ9"/>
<keyword evidence="2" id="KW-0732">Signal</keyword>
<sequence length="626" mass="69996">MVVACVSCGVLWWCMGFASPPGIEEINPIKMDVVDVSTHASASLPSCSKNGCDAKKPRQVLRRQSPSLDAGVGRHGFIYLTAPTRALRLEKRNCHHKFFECRWERRSDLHTFSLALFRSCRITVPCVPLDFPRIDLSLSRAYPLLRDPSIGKRESTARAFWTSLLHRPRAAPTLPRFPTLFHHPQNLTEQIIIVQLTPHDVKNATPPTHLQSIPSRRITRKSPQSVTEPDFVIFWFETSAGGLPYVTISSTNVLTVFVIICRRHLWLSSCGVVQQQQQQQISNRIIQEIPECYQEPLSIVYLHHVSSDSRVFQPHYAQLWLNTLLRTPYHMVIDHFFSPSTYSRPVSMACGLTPSSTTTSSPSPVYRCSLTIACAQTYASSSRSRHEENADETWLTCLACLCLLTGPPLLVLMSAACGVPGFLPVPPADSNRTSSTGRDSPLADSPTCKCLSCKPVYSDHTGIHLSSKEVKNPQRKPSQWGNKSMRGTTAGAKLVPLMVQFLDFASHGNCSGYHIKRPERTADNDRKAQSTAYPSDSVRNGKCRMPSGPGLVTERAWCAQLPYYQVEQHELVQSGTQTHTPTRTRTRIHHHHFVYTMIPVFIVSGLLWPESLGRTLALLAHTINTC</sequence>
<name>A0A9Q8SCJ9_9PEZI</name>
<dbReference type="Proteomes" id="UP000830671">
    <property type="component" value="Chromosome 1"/>
</dbReference>
<dbReference type="KEGG" id="clup:CLUP02_01381"/>
<organism evidence="3 4">
    <name type="scientific">Colletotrichum lupini</name>
    <dbReference type="NCBI Taxonomy" id="145971"/>
    <lineage>
        <taxon>Eukaryota</taxon>
        <taxon>Fungi</taxon>
        <taxon>Dikarya</taxon>
        <taxon>Ascomycota</taxon>
        <taxon>Pezizomycotina</taxon>
        <taxon>Sordariomycetes</taxon>
        <taxon>Hypocreomycetidae</taxon>
        <taxon>Glomerellales</taxon>
        <taxon>Glomerellaceae</taxon>
        <taxon>Colletotrichum</taxon>
        <taxon>Colletotrichum acutatum species complex</taxon>
    </lineage>
</organism>
<dbReference type="GeneID" id="73335432"/>
<gene>
    <name evidence="3" type="ORF">CLUP02_01381</name>
</gene>
<evidence type="ECO:0000313" key="4">
    <source>
        <dbReference type="Proteomes" id="UP000830671"/>
    </source>
</evidence>
<dbReference type="RefSeq" id="XP_049136379.1">
    <property type="nucleotide sequence ID" value="XM_049280422.1"/>
</dbReference>
<protein>
    <submittedName>
        <fullName evidence="3">Uncharacterized protein</fullName>
    </submittedName>
</protein>
<feature type="compositionally biased region" description="Basic and acidic residues" evidence="1">
    <location>
        <begin position="516"/>
        <end position="528"/>
    </location>
</feature>
<keyword evidence="4" id="KW-1185">Reference proteome</keyword>
<accession>A0A9Q8SCJ9</accession>